<dbReference type="eggNOG" id="COG2823">
    <property type="taxonomic scope" value="Bacteria"/>
</dbReference>
<dbReference type="PANTHER" id="PTHR34606:SF4">
    <property type="entry name" value="OUTER MEMBRANE LIPOPROTEIN DOLP"/>
    <property type="match status" value="1"/>
</dbReference>
<dbReference type="RefSeq" id="WP_021714371.1">
    <property type="nucleotide sequence ID" value="NZ_BATM01000038.1"/>
</dbReference>
<keyword evidence="2" id="KW-0812">Transmembrane</keyword>
<dbReference type="InterPro" id="IPR014004">
    <property type="entry name" value="Transpt-assoc_nodulatn_dom_bac"/>
</dbReference>
<dbReference type="Proteomes" id="UP000016562">
    <property type="component" value="Unassembled WGS sequence"/>
</dbReference>
<dbReference type="PROSITE" id="PS50914">
    <property type="entry name" value="BON"/>
    <property type="match status" value="2"/>
</dbReference>
<dbReference type="PROSITE" id="PS51257">
    <property type="entry name" value="PROKAR_LIPOPROTEIN"/>
    <property type="match status" value="1"/>
</dbReference>
<keyword evidence="2" id="KW-1133">Transmembrane helix</keyword>
<organism evidence="4 5">
    <name type="scientific">Vibrio ezurae NBRC 102218</name>
    <dbReference type="NCBI Taxonomy" id="1219080"/>
    <lineage>
        <taxon>Bacteria</taxon>
        <taxon>Pseudomonadati</taxon>
        <taxon>Pseudomonadota</taxon>
        <taxon>Gammaproteobacteria</taxon>
        <taxon>Vibrionales</taxon>
        <taxon>Vibrionaceae</taxon>
        <taxon>Vibrio</taxon>
    </lineage>
</organism>
<name>U3CHJ2_9VIBR</name>
<dbReference type="EMBL" id="BATM01000038">
    <property type="protein sequence ID" value="GAD80669.1"/>
    <property type="molecule type" value="Genomic_DNA"/>
</dbReference>
<gene>
    <name evidence="4" type="ORF">VEZ01S_38_00580</name>
</gene>
<sequence length="256" mass="27921">MLYTRKLSLYMLTFMTCLMVTGCANMFANDRPVVTDNRSSREVWDDNNIEFEAAALGNKAPFTGKVRVAANSFRGKVVLIGQAPTKELHQEIEKRVAAIPGVKKVYNQLRIQPTLNLSQMSQDSWLTTKVKSALLGERRLRGVSIKVVTENSEVFLFGYVDPESAEIATETARNVGGVKLVIRGFEIADAATATAPQTINTPSNPNTKQDVPAPIADSAVSDAATQDSTNIEEDAVIGGDVIIDRTDDITEEVVEE</sequence>
<dbReference type="Pfam" id="PF04972">
    <property type="entry name" value="BON"/>
    <property type="match status" value="2"/>
</dbReference>
<proteinExistence type="predicted"/>
<dbReference type="InterPro" id="IPR051686">
    <property type="entry name" value="Lipoprotein_DolP"/>
</dbReference>
<dbReference type="OrthoDB" id="9783990at2"/>
<dbReference type="Gene3D" id="3.30.1340.30">
    <property type="match status" value="1"/>
</dbReference>
<feature type="domain" description="BON" evidence="3">
    <location>
        <begin position="45"/>
        <end position="113"/>
    </location>
</feature>
<comment type="caution">
    <text evidence="4">The sequence shown here is derived from an EMBL/GenBank/DDBJ whole genome shotgun (WGS) entry which is preliminary data.</text>
</comment>
<accession>U3CHJ2</accession>
<evidence type="ECO:0000313" key="5">
    <source>
        <dbReference type="Proteomes" id="UP000016562"/>
    </source>
</evidence>
<evidence type="ECO:0000256" key="1">
    <source>
        <dbReference type="ARBA" id="ARBA00022729"/>
    </source>
</evidence>
<reference evidence="4 5" key="1">
    <citation type="submission" date="2013-09" db="EMBL/GenBank/DDBJ databases">
        <title>Whole genome shotgun sequence of Vibrio ezurae NBRC 102218.</title>
        <authorList>
            <person name="Yoshida I."/>
            <person name="Hosoyama A."/>
            <person name="Numata M."/>
            <person name="Hashimoto M."/>
            <person name="Hosoyama Y."/>
            <person name="Tsuchikane K."/>
            <person name="Noguchi M."/>
            <person name="Hirakata S."/>
            <person name="Ichikawa N."/>
            <person name="Ohji S."/>
            <person name="Yamazoe A."/>
            <person name="Fujita N."/>
        </authorList>
    </citation>
    <scope>NUCLEOTIDE SEQUENCE [LARGE SCALE GENOMIC DNA]</scope>
    <source>
        <strain evidence="4 5">NBRC 102218</strain>
    </source>
</reference>
<dbReference type="AlphaFoldDB" id="U3CHJ2"/>
<dbReference type="PANTHER" id="PTHR34606">
    <property type="entry name" value="BON DOMAIN-CONTAINING PROTEIN"/>
    <property type="match status" value="1"/>
</dbReference>
<keyword evidence="5" id="KW-1185">Reference proteome</keyword>
<dbReference type="InterPro" id="IPR007055">
    <property type="entry name" value="BON_dom"/>
</dbReference>
<feature type="transmembrane region" description="Helical" evidence="2">
    <location>
        <begin position="7"/>
        <end position="28"/>
    </location>
</feature>
<keyword evidence="1" id="KW-0732">Signal</keyword>
<evidence type="ECO:0000259" key="3">
    <source>
        <dbReference type="PROSITE" id="PS50914"/>
    </source>
</evidence>
<protein>
    <recommendedName>
        <fullName evidence="3">BON domain-containing protein</fullName>
    </recommendedName>
</protein>
<feature type="domain" description="BON" evidence="3">
    <location>
        <begin position="122"/>
        <end position="189"/>
    </location>
</feature>
<evidence type="ECO:0000256" key="2">
    <source>
        <dbReference type="SAM" id="Phobius"/>
    </source>
</evidence>
<evidence type="ECO:0000313" key="4">
    <source>
        <dbReference type="EMBL" id="GAD80669.1"/>
    </source>
</evidence>
<dbReference type="SMART" id="SM00749">
    <property type="entry name" value="BON"/>
    <property type="match status" value="2"/>
</dbReference>
<keyword evidence="2" id="KW-0472">Membrane</keyword>
<dbReference type="STRING" id="1219080.VEZ01S_38_00580"/>